<evidence type="ECO:0000313" key="2">
    <source>
        <dbReference type="Proteomes" id="UP001596383"/>
    </source>
</evidence>
<dbReference type="RefSeq" id="WP_273738876.1">
    <property type="nucleotide sequence ID" value="NZ_JAQIVI010000199.1"/>
</dbReference>
<evidence type="ECO:0000313" key="1">
    <source>
        <dbReference type="EMBL" id="MFC6765881.1"/>
    </source>
</evidence>
<dbReference type="InterPro" id="IPR009409">
    <property type="entry name" value="DUF1059"/>
</dbReference>
<dbReference type="Proteomes" id="UP001596383">
    <property type="component" value="Unassembled WGS sequence"/>
</dbReference>
<protein>
    <submittedName>
        <fullName evidence="1">DUF1059 domain-containing protein</fullName>
    </submittedName>
</protein>
<reference evidence="1 2" key="1">
    <citation type="journal article" date="2019" name="Int. J. Syst. Evol. Microbiol.">
        <title>The Global Catalogue of Microorganisms (GCM) 10K type strain sequencing project: providing services to taxonomists for standard genome sequencing and annotation.</title>
        <authorList>
            <consortium name="The Broad Institute Genomics Platform"/>
            <consortium name="The Broad Institute Genome Sequencing Center for Infectious Disease"/>
            <person name="Wu L."/>
            <person name="Ma J."/>
        </authorList>
    </citation>
    <scope>NUCLEOTIDE SEQUENCE [LARGE SCALE GENOMIC DNA]</scope>
    <source>
        <strain evidence="1 2">LMG 29247</strain>
    </source>
</reference>
<dbReference type="Pfam" id="PF06348">
    <property type="entry name" value="DUF1059"/>
    <property type="match status" value="1"/>
</dbReference>
<keyword evidence="2" id="KW-1185">Reference proteome</keyword>
<sequence length="85" mass="9751">MTNDLQTENRTAALEVACETAVSGCVFRMRTEADDRERLLEITRDHVREQHGKAYTLEEIEEQHVNEVEVEIETGETDESEQNDG</sequence>
<dbReference type="EMBL" id="JBHSWV010000199">
    <property type="protein sequence ID" value="MFC6765881.1"/>
    <property type="molecule type" value="Genomic_DNA"/>
</dbReference>
<dbReference type="AlphaFoldDB" id="A0ABD5SRD7"/>
<name>A0ABD5SRD7_9EURY</name>
<organism evidence="1 2">
    <name type="scientific">Natrinema soli</name>
    <dbReference type="NCBI Taxonomy" id="1930624"/>
    <lineage>
        <taxon>Archaea</taxon>
        <taxon>Methanobacteriati</taxon>
        <taxon>Methanobacteriota</taxon>
        <taxon>Stenosarchaea group</taxon>
        <taxon>Halobacteria</taxon>
        <taxon>Halobacteriales</taxon>
        <taxon>Natrialbaceae</taxon>
        <taxon>Natrinema</taxon>
    </lineage>
</organism>
<proteinExistence type="predicted"/>
<accession>A0ABD5SRD7</accession>
<comment type="caution">
    <text evidence="1">The sequence shown here is derived from an EMBL/GenBank/DDBJ whole genome shotgun (WGS) entry which is preliminary data.</text>
</comment>
<gene>
    <name evidence="1" type="ORF">ACFQE6_13025</name>
</gene>